<sequence length="47" mass="4411">MTDHPADSILVLLETAPDGALATSAAGLLAAAAQIGTPVALAVSAPG</sequence>
<organism evidence="1 2">
    <name type="scientific">Agromyces binzhouensis</name>
    <dbReference type="NCBI Taxonomy" id="1817495"/>
    <lineage>
        <taxon>Bacteria</taxon>
        <taxon>Bacillati</taxon>
        <taxon>Actinomycetota</taxon>
        <taxon>Actinomycetes</taxon>
        <taxon>Micrococcales</taxon>
        <taxon>Microbacteriaceae</taxon>
        <taxon>Agromyces</taxon>
    </lineage>
</organism>
<keyword evidence="2" id="KW-1185">Reference proteome</keyword>
<evidence type="ECO:0000313" key="2">
    <source>
        <dbReference type="Proteomes" id="UP000292881"/>
    </source>
</evidence>
<gene>
    <name evidence="1" type="ORF">ESO86_13005</name>
</gene>
<reference evidence="1 2" key="1">
    <citation type="submission" date="2019-01" db="EMBL/GenBank/DDBJ databases">
        <authorList>
            <person name="Li J."/>
        </authorList>
    </citation>
    <scope>NUCLEOTIDE SEQUENCE [LARGE SCALE GENOMIC DNA]</scope>
    <source>
        <strain evidence="1 2">CGMCC 4.7180</strain>
    </source>
</reference>
<dbReference type="AlphaFoldDB" id="A0A4Q2JHB0"/>
<proteinExistence type="predicted"/>
<dbReference type="EMBL" id="SDPL01000303">
    <property type="protein sequence ID" value="RXZ45839.1"/>
    <property type="molecule type" value="Genomic_DNA"/>
</dbReference>
<feature type="non-terminal residue" evidence="1">
    <location>
        <position position="47"/>
    </location>
</feature>
<accession>A0A4Q2JHB0</accession>
<dbReference type="Proteomes" id="UP000292881">
    <property type="component" value="Unassembled WGS sequence"/>
</dbReference>
<protein>
    <submittedName>
        <fullName evidence="1">Electron transfer flavoprotein subunit alpha/FixB family protein</fullName>
    </submittedName>
</protein>
<evidence type="ECO:0000313" key="1">
    <source>
        <dbReference type="EMBL" id="RXZ45839.1"/>
    </source>
</evidence>
<name>A0A4Q2JHB0_9MICO</name>
<comment type="caution">
    <text evidence="1">The sequence shown here is derived from an EMBL/GenBank/DDBJ whole genome shotgun (WGS) entry which is preliminary data.</text>
</comment>